<keyword evidence="3" id="KW-1185">Reference proteome</keyword>
<protein>
    <submittedName>
        <fullName evidence="2">Lysophospholipase L1-like esterase</fullName>
    </submittedName>
</protein>
<reference evidence="2 3" key="1">
    <citation type="submission" date="2018-11" db="EMBL/GenBank/DDBJ databases">
        <title>Genomic Encyclopedia of Type Strains, Phase IV (KMG-IV): sequencing the most valuable type-strain genomes for metagenomic binning, comparative biology and taxonomic classification.</title>
        <authorList>
            <person name="Goeker M."/>
        </authorList>
    </citation>
    <scope>NUCLEOTIDE SEQUENCE [LARGE SCALE GENOMIC DNA]</scope>
    <source>
        <strain evidence="2 3">DSM 5900</strain>
    </source>
</reference>
<dbReference type="Gene3D" id="3.40.50.1110">
    <property type="entry name" value="SGNH hydrolase"/>
    <property type="match status" value="1"/>
</dbReference>
<proteinExistence type="predicted"/>
<dbReference type="Pfam" id="PF13472">
    <property type="entry name" value="Lipase_GDSL_2"/>
    <property type="match status" value="1"/>
</dbReference>
<feature type="domain" description="SGNH hydrolase-type esterase" evidence="1">
    <location>
        <begin position="239"/>
        <end position="413"/>
    </location>
</feature>
<gene>
    <name evidence="2" type="ORF">EDC65_4053</name>
</gene>
<sequence length="435" mass="45593">MAALVTLGGCSSSESATIAPTATGTVAAVGGGPCGTGRADPLRLEPLAPARPAAARPTYGREPLGSFYDALTMLERRQTSEPVSVLILGDSHMAGHFFAGRVREKLQARFGSAGPGAIPGRATHRAYRNPLAEVQQAGNWAGVNSLRPTTPGPFGLSFYRLRAEEAGSTLVAAATEPAGFDRLTASVVRLPDGGGLRVSANGCVLGSVATAGDGTVALVADLPRGTTEVSIETTGGPVELIGWRLTRGRGLLVENHGVNGAQLAMLSHVEPEILAAELRRRDPALIVLAFGTNEAFAADFSESRYRALVTERVDALRRAVPRASILIVGPPDSAVPSRAPAPARGRKPVGCRWQEPPSLAPVKAALRQAAAELGVAYWDWSKLTRGACGVDAMTKRTPPLAQADHVHFTADGYVEAADQFARFLTDGYARRRKTS</sequence>
<dbReference type="Proteomes" id="UP000278222">
    <property type="component" value="Unassembled WGS sequence"/>
</dbReference>
<dbReference type="InterPro" id="IPR013830">
    <property type="entry name" value="SGNH_hydro"/>
</dbReference>
<dbReference type="SUPFAM" id="SSF52266">
    <property type="entry name" value="SGNH hydrolase"/>
    <property type="match status" value="1"/>
</dbReference>
<dbReference type="EMBL" id="RJKX01000015">
    <property type="protein sequence ID" value="ROP84698.1"/>
    <property type="molecule type" value="Genomic_DNA"/>
</dbReference>
<evidence type="ECO:0000259" key="1">
    <source>
        <dbReference type="Pfam" id="PF13472"/>
    </source>
</evidence>
<dbReference type="GO" id="GO:0016788">
    <property type="term" value="F:hydrolase activity, acting on ester bonds"/>
    <property type="evidence" value="ECO:0007669"/>
    <property type="project" value="UniProtKB-ARBA"/>
</dbReference>
<evidence type="ECO:0000313" key="2">
    <source>
        <dbReference type="EMBL" id="ROP84698.1"/>
    </source>
</evidence>
<comment type="caution">
    <text evidence="2">The sequence shown here is derived from an EMBL/GenBank/DDBJ whole genome shotgun (WGS) entry which is preliminary data.</text>
</comment>
<dbReference type="AlphaFoldDB" id="A0A3N1L278"/>
<organism evidence="2 3">
    <name type="scientific">Stella humosa</name>
    <dbReference type="NCBI Taxonomy" id="94"/>
    <lineage>
        <taxon>Bacteria</taxon>
        <taxon>Pseudomonadati</taxon>
        <taxon>Pseudomonadota</taxon>
        <taxon>Alphaproteobacteria</taxon>
        <taxon>Rhodospirillales</taxon>
        <taxon>Stellaceae</taxon>
        <taxon>Stella</taxon>
    </lineage>
</organism>
<accession>A0A3N1L278</accession>
<dbReference type="InterPro" id="IPR036514">
    <property type="entry name" value="SGNH_hydro_sf"/>
</dbReference>
<evidence type="ECO:0000313" key="3">
    <source>
        <dbReference type="Proteomes" id="UP000278222"/>
    </source>
</evidence>
<dbReference type="Gene3D" id="2.60.120.1360">
    <property type="match status" value="1"/>
</dbReference>
<name>A0A3N1L278_9PROT</name>